<dbReference type="GO" id="GO:0006310">
    <property type="term" value="P:DNA recombination"/>
    <property type="evidence" value="ECO:0007669"/>
    <property type="project" value="UniProtKB-KW"/>
</dbReference>
<dbReference type="Proteomes" id="UP000236220">
    <property type="component" value="Unassembled WGS sequence"/>
</dbReference>
<dbReference type="PANTHER" id="PTHR30349:SF77">
    <property type="entry name" value="TYROSINE RECOMBINASE XERC"/>
    <property type="match status" value="1"/>
</dbReference>
<accession>A0A2K1Q481</accession>
<comment type="subcellular location">
    <subcellularLocation>
        <location evidence="1">Cytoplasm</location>
    </subcellularLocation>
</comment>
<dbReference type="Gene3D" id="1.10.150.130">
    <property type="match status" value="1"/>
</dbReference>
<keyword evidence="7" id="KW-0233">DNA recombination</keyword>
<evidence type="ECO:0000256" key="8">
    <source>
        <dbReference type="ARBA" id="ARBA00023306"/>
    </source>
</evidence>
<gene>
    <name evidence="12" type="ORF">Lysil_1478</name>
    <name evidence="13" type="ORF">Lysil_1483</name>
</gene>
<dbReference type="InterPro" id="IPR013762">
    <property type="entry name" value="Integrase-like_cat_sf"/>
</dbReference>
<dbReference type="EMBL" id="NPZB01000001">
    <property type="protein sequence ID" value="PNS09854.1"/>
    <property type="molecule type" value="Genomic_DNA"/>
</dbReference>
<evidence type="ECO:0000256" key="9">
    <source>
        <dbReference type="PROSITE-ProRule" id="PRU01248"/>
    </source>
</evidence>
<dbReference type="EMBL" id="NPZB01000001">
    <property type="protein sequence ID" value="PNS09849.1"/>
    <property type="molecule type" value="Genomic_DNA"/>
</dbReference>
<evidence type="ECO:0000313" key="14">
    <source>
        <dbReference type="Proteomes" id="UP000236220"/>
    </source>
</evidence>
<dbReference type="OrthoDB" id="9801717at2"/>
<dbReference type="RefSeq" id="WP_103074871.1">
    <property type="nucleotide sequence ID" value="NZ_NPZB01000001.1"/>
</dbReference>
<dbReference type="PROSITE" id="PS51898">
    <property type="entry name" value="TYR_RECOMBINASE"/>
    <property type="match status" value="1"/>
</dbReference>
<evidence type="ECO:0000256" key="5">
    <source>
        <dbReference type="ARBA" id="ARBA00022908"/>
    </source>
</evidence>
<protein>
    <submittedName>
        <fullName evidence="12">Site-specific recombinase XerD</fullName>
    </submittedName>
</protein>
<feature type="domain" description="Core-binding (CB)" evidence="11">
    <location>
        <begin position="17"/>
        <end position="108"/>
    </location>
</feature>
<feature type="domain" description="Tyr recombinase" evidence="10">
    <location>
        <begin position="129"/>
        <end position="313"/>
    </location>
</feature>
<reference evidence="12 14" key="1">
    <citation type="submission" date="2017-08" db="EMBL/GenBank/DDBJ databases">
        <title>Lysobacter sylvestris genome.</title>
        <authorList>
            <person name="Zhang D.-C."/>
            <person name="Albuquerque L."/>
            <person name="Franca L."/>
            <person name="Froufe H.J.C."/>
            <person name="Barroso C."/>
            <person name="Egas C."/>
            <person name="Da Costa M."/>
            <person name="Margesin R."/>
        </authorList>
    </citation>
    <scope>NUCLEOTIDE SEQUENCE [LARGE SCALE GENOMIC DNA]</scope>
    <source>
        <strain evidence="12 14">AM20-91</strain>
    </source>
</reference>
<evidence type="ECO:0000259" key="11">
    <source>
        <dbReference type="PROSITE" id="PS51900"/>
    </source>
</evidence>
<name>A0A2K1Q481_9GAMM</name>
<dbReference type="Pfam" id="PF00589">
    <property type="entry name" value="Phage_integrase"/>
    <property type="match status" value="1"/>
</dbReference>
<dbReference type="GO" id="GO:0007059">
    <property type="term" value="P:chromosome segregation"/>
    <property type="evidence" value="ECO:0007669"/>
    <property type="project" value="UniProtKB-KW"/>
</dbReference>
<dbReference type="InterPro" id="IPR002104">
    <property type="entry name" value="Integrase_catalytic"/>
</dbReference>
<keyword evidence="14" id="KW-1185">Reference proteome</keyword>
<dbReference type="PANTHER" id="PTHR30349">
    <property type="entry name" value="PHAGE INTEGRASE-RELATED"/>
    <property type="match status" value="1"/>
</dbReference>
<dbReference type="GO" id="GO:0005737">
    <property type="term" value="C:cytoplasm"/>
    <property type="evidence" value="ECO:0007669"/>
    <property type="project" value="UniProtKB-SubCell"/>
</dbReference>
<dbReference type="GO" id="GO:0015074">
    <property type="term" value="P:DNA integration"/>
    <property type="evidence" value="ECO:0007669"/>
    <property type="project" value="UniProtKB-KW"/>
</dbReference>
<dbReference type="PROSITE" id="PS51900">
    <property type="entry name" value="CB"/>
    <property type="match status" value="1"/>
</dbReference>
<dbReference type="GO" id="GO:0003677">
    <property type="term" value="F:DNA binding"/>
    <property type="evidence" value="ECO:0007669"/>
    <property type="project" value="UniProtKB-UniRule"/>
</dbReference>
<comment type="caution">
    <text evidence="12">The sequence shown here is derived from an EMBL/GenBank/DDBJ whole genome shotgun (WGS) entry which is preliminary data.</text>
</comment>
<keyword evidence="6 9" id="KW-0238">DNA-binding</keyword>
<dbReference type="InterPro" id="IPR050090">
    <property type="entry name" value="Tyrosine_recombinase_XerCD"/>
</dbReference>
<dbReference type="SUPFAM" id="SSF56349">
    <property type="entry name" value="DNA breaking-rejoining enzymes"/>
    <property type="match status" value="1"/>
</dbReference>
<evidence type="ECO:0000256" key="6">
    <source>
        <dbReference type="ARBA" id="ARBA00023125"/>
    </source>
</evidence>
<dbReference type="InterPro" id="IPR044068">
    <property type="entry name" value="CB"/>
</dbReference>
<dbReference type="InterPro" id="IPR010998">
    <property type="entry name" value="Integrase_recombinase_N"/>
</dbReference>
<evidence type="ECO:0000256" key="3">
    <source>
        <dbReference type="ARBA" id="ARBA00022618"/>
    </source>
</evidence>
<dbReference type="AlphaFoldDB" id="A0A2K1Q481"/>
<keyword evidence="5" id="KW-0229">DNA integration</keyword>
<dbReference type="NCBIfam" id="NF002331">
    <property type="entry name" value="PRK01287.1"/>
    <property type="match status" value="1"/>
</dbReference>
<keyword evidence="4" id="KW-0159">Chromosome partition</keyword>
<evidence type="ECO:0000259" key="10">
    <source>
        <dbReference type="PROSITE" id="PS51898"/>
    </source>
</evidence>
<dbReference type="Gene3D" id="1.10.443.10">
    <property type="entry name" value="Intergrase catalytic core"/>
    <property type="match status" value="1"/>
</dbReference>
<organism evidence="12 14">
    <name type="scientific">Solilutibacter silvestris</name>
    <dbReference type="NCBI Taxonomy" id="1645665"/>
    <lineage>
        <taxon>Bacteria</taxon>
        <taxon>Pseudomonadati</taxon>
        <taxon>Pseudomonadota</taxon>
        <taxon>Gammaproteobacteria</taxon>
        <taxon>Lysobacterales</taxon>
        <taxon>Lysobacteraceae</taxon>
        <taxon>Solilutibacter</taxon>
    </lineage>
</organism>
<evidence type="ECO:0000256" key="7">
    <source>
        <dbReference type="ARBA" id="ARBA00023172"/>
    </source>
</evidence>
<dbReference type="InterPro" id="IPR011010">
    <property type="entry name" value="DNA_brk_join_enz"/>
</dbReference>
<dbReference type="CDD" id="cd00798">
    <property type="entry name" value="INT_XerDC_C"/>
    <property type="match status" value="1"/>
</dbReference>
<dbReference type="GO" id="GO:0051301">
    <property type="term" value="P:cell division"/>
    <property type="evidence" value="ECO:0007669"/>
    <property type="project" value="UniProtKB-KW"/>
</dbReference>
<evidence type="ECO:0000256" key="1">
    <source>
        <dbReference type="ARBA" id="ARBA00004496"/>
    </source>
</evidence>
<proteinExistence type="predicted"/>
<keyword evidence="8" id="KW-0131">Cell cycle</keyword>
<sequence>MARGVRLRVFMGSGEPESLTAWMWRYLAHLEALQRSVNDVRTRRTKLTMFYRWCEDRGLRDPKQITHRHLEQFQHWLFRYRKKNGQPLVINYQRIALFTLQMFFRYLVKQGVVPSNPAADLELPKRTMDLRDPLTLEEMEAVLALPDLDTPEGLRDRACLELFYATGIRRAELTHLAITDVDHSRGTLHVRLGKGRKDRFVPVGERALAWIDKYLQEARPTLARRDGERRLFVNQYGEPLSQDGLTARVRRYFREAGITKAGACHLFRHTMATAMLDNGADIRHVQEMLGHSTIATTQRYTHVSVARLKAVHAATHPAARLTHGSAPPE</sequence>
<keyword evidence="2" id="KW-0963">Cytoplasm</keyword>
<evidence type="ECO:0000256" key="2">
    <source>
        <dbReference type="ARBA" id="ARBA00022490"/>
    </source>
</evidence>
<evidence type="ECO:0000256" key="4">
    <source>
        <dbReference type="ARBA" id="ARBA00022829"/>
    </source>
</evidence>
<evidence type="ECO:0000313" key="13">
    <source>
        <dbReference type="EMBL" id="PNS09854.1"/>
    </source>
</evidence>
<keyword evidence="3" id="KW-0132">Cell division</keyword>
<evidence type="ECO:0000313" key="12">
    <source>
        <dbReference type="EMBL" id="PNS09849.1"/>
    </source>
</evidence>